<evidence type="ECO:0000256" key="9">
    <source>
        <dbReference type="HAMAP-Rule" id="MF_01987"/>
    </source>
</evidence>
<protein>
    <recommendedName>
        <fullName evidence="9">Ribokinase</fullName>
        <shortName evidence="9">RK</shortName>
        <ecNumber evidence="9">2.7.1.15</ecNumber>
    </recommendedName>
</protein>
<dbReference type="Proteomes" id="UP001152755">
    <property type="component" value="Unassembled WGS sequence"/>
</dbReference>
<comment type="function">
    <text evidence="9">Catalyzes the phosphorylation of ribose at O-5 in a reaction requiring ATP and magnesium. The resulting D-ribose-5-phosphate can then be used either for sythesis of nucleotides, histidine, and tryptophan, or as a component of the pentose phosphate pathway.</text>
</comment>
<evidence type="ECO:0000256" key="8">
    <source>
        <dbReference type="ARBA" id="ARBA00023277"/>
    </source>
</evidence>
<accession>A0A9X4REV4</accession>
<keyword evidence="2 9" id="KW-0479">Metal-binding</keyword>
<dbReference type="PRINTS" id="PR00990">
    <property type="entry name" value="RIBOKINASE"/>
</dbReference>
<dbReference type="PANTHER" id="PTHR10584:SF166">
    <property type="entry name" value="RIBOKINASE"/>
    <property type="match status" value="1"/>
</dbReference>
<comment type="subcellular location">
    <subcellularLocation>
        <location evidence="9">Cytoplasm</location>
    </subcellularLocation>
</comment>
<comment type="catalytic activity">
    <reaction evidence="9">
        <text>D-ribose + ATP = D-ribose 5-phosphate + ADP + H(+)</text>
        <dbReference type="Rhea" id="RHEA:13697"/>
        <dbReference type="ChEBI" id="CHEBI:15378"/>
        <dbReference type="ChEBI" id="CHEBI:30616"/>
        <dbReference type="ChEBI" id="CHEBI:47013"/>
        <dbReference type="ChEBI" id="CHEBI:78346"/>
        <dbReference type="ChEBI" id="CHEBI:456216"/>
        <dbReference type="EC" id="2.7.1.15"/>
    </reaction>
</comment>
<name>A0A9X4REV4_9ACTN</name>
<keyword evidence="3 9" id="KW-0547">Nucleotide-binding</keyword>
<dbReference type="SUPFAM" id="SSF53613">
    <property type="entry name" value="Ribokinase-like"/>
    <property type="match status" value="1"/>
</dbReference>
<comment type="similarity">
    <text evidence="9">Belongs to the carbohydrate kinase PfkB family. Ribokinase subfamily.</text>
</comment>
<feature type="binding site" evidence="9">
    <location>
        <position position="243"/>
    </location>
    <ligand>
        <name>K(+)</name>
        <dbReference type="ChEBI" id="CHEBI:29103"/>
    </ligand>
</feature>
<feature type="binding site" evidence="9">
    <location>
        <position position="138"/>
    </location>
    <ligand>
        <name>substrate</name>
    </ligand>
</feature>
<feature type="domain" description="Carbohydrate kinase PfkB" evidence="10">
    <location>
        <begin position="4"/>
        <end position="291"/>
    </location>
</feature>
<evidence type="ECO:0000256" key="2">
    <source>
        <dbReference type="ARBA" id="ARBA00022723"/>
    </source>
</evidence>
<dbReference type="RefSeq" id="WP_332520132.1">
    <property type="nucleotide sequence ID" value="NZ_JANRHA010000008.1"/>
</dbReference>
<feature type="binding site" evidence="9">
    <location>
        <position position="249"/>
    </location>
    <ligand>
        <name>substrate</name>
    </ligand>
</feature>
<reference evidence="11" key="1">
    <citation type="submission" date="2022-08" db="EMBL/GenBank/DDBJ databases">
        <title>Genome analysis of Corynebacteriales strain.</title>
        <authorList>
            <person name="Lee S.D."/>
        </authorList>
    </citation>
    <scope>NUCLEOTIDE SEQUENCE</scope>
    <source>
        <strain evidence="11">D3-21</strain>
    </source>
</reference>
<keyword evidence="4 9" id="KW-0418">Kinase</keyword>
<dbReference type="GO" id="GO:0005524">
    <property type="term" value="F:ATP binding"/>
    <property type="evidence" value="ECO:0007669"/>
    <property type="project" value="UniProtKB-UniRule"/>
</dbReference>
<dbReference type="PANTHER" id="PTHR10584">
    <property type="entry name" value="SUGAR KINASE"/>
    <property type="match status" value="1"/>
</dbReference>
<dbReference type="GO" id="GO:0005829">
    <property type="term" value="C:cytosol"/>
    <property type="evidence" value="ECO:0007669"/>
    <property type="project" value="TreeGrafter"/>
</dbReference>
<evidence type="ECO:0000313" key="12">
    <source>
        <dbReference type="Proteomes" id="UP001152755"/>
    </source>
</evidence>
<evidence type="ECO:0000256" key="7">
    <source>
        <dbReference type="ARBA" id="ARBA00022958"/>
    </source>
</evidence>
<comment type="subunit">
    <text evidence="9">Homodimer.</text>
</comment>
<feature type="binding site" evidence="9">
    <location>
        <position position="282"/>
    </location>
    <ligand>
        <name>K(+)</name>
        <dbReference type="ChEBI" id="CHEBI:29103"/>
    </ligand>
</feature>
<dbReference type="CDD" id="cd01174">
    <property type="entry name" value="ribokinase"/>
    <property type="match status" value="1"/>
</dbReference>
<evidence type="ECO:0000256" key="5">
    <source>
        <dbReference type="ARBA" id="ARBA00022840"/>
    </source>
</evidence>
<dbReference type="InterPro" id="IPR011611">
    <property type="entry name" value="PfkB_dom"/>
</dbReference>
<dbReference type="Pfam" id="PF00294">
    <property type="entry name" value="PfkB"/>
    <property type="match status" value="1"/>
</dbReference>
<feature type="binding site" evidence="9">
    <location>
        <position position="284"/>
    </location>
    <ligand>
        <name>K(+)</name>
        <dbReference type="ChEBI" id="CHEBI:29103"/>
    </ligand>
</feature>
<comment type="activity regulation">
    <text evidence="9">Activated by a monovalent cation that binds near, but not in, the active site. The most likely occupant of the site in vivo is potassium. Ion binding induces a conformational change that may alter substrate affinity.</text>
</comment>
<comment type="cofactor">
    <cofactor evidence="9">
        <name>Mg(2+)</name>
        <dbReference type="ChEBI" id="CHEBI:18420"/>
    </cofactor>
    <text evidence="9">Requires a divalent cation, most likely magnesium in vivo, as an electrophilic catalyst to aid phosphoryl group transfer. It is the chelate of the metal and the nucleotide that is the actual substrate.</text>
</comment>
<dbReference type="InterPro" id="IPR002139">
    <property type="entry name" value="Ribo/fructo_kinase"/>
</dbReference>
<feature type="binding site" evidence="9">
    <location>
        <position position="245"/>
    </location>
    <ligand>
        <name>K(+)</name>
        <dbReference type="ChEBI" id="CHEBI:29103"/>
    </ligand>
</feature>
<dbReference type="EC" id="2.7.1.15" evidence="9"/>
<dbReference type="InterPro" id="IPR011877">
    <property type="entry name" value="Ribokinase"/>
</dbReference>
<evidence type="ECO:0000256" key="1">
    <source>
        <dbReference type="ARBA" id="ARBA00022679"/>
    </source>
</evidence>
<feature type="binding site" evidence="9">
    <location>
        <begin position="12"/>
        <end position="14"/>
    </location>
    <ligand>
        <name>substrate</name>
    </ligand>
</feature>
<evidence type="ECO:0000313" key="11">
    <source>
        <dbReference type="EMBL" id="MDG3015622.1"/>
    </source>
</evidence>
<evidence type="ECO:0000256" key="3">
    <source>
        <dbReference type="ARBA" id="ARBA00022741"/>
    </source>
</evidence>
<feature type="binding site" evidence="9">
    <location>
        <position position="288"/>
    </location>
    <ligand>
        <name>K(+)</name>
        <dbReference type="ChEBI" id="CHEBI:29103"/>
    </ligand>
</feature>
<keyword evidence="5 9" id="KW-0067">ATP-binding</keyword>
<dbReference type="AlphaFoldDB" id="A0A9X4REV4"/>
<dbReference type="HAMAP" id="MF_01987">
    <property type="entry name" value="Ribokinase"/>
    <property type="match status" value="1"/>
</dbReference>
<organism evidence="11 12">
    <name type="scientific">Speluncibacter jeojiensis</name>
    <dbReference type="NCBI Taxonomy" id="2710754"/>
    <lineage>
        <taxon>Bacteria</taxon>
        <taxon>Bacillati</taxon>
        <taxon>Actinomycetota</taxon>
        <taxon>Actinomycetes</taxon>
        <taxon>Mycobacteriales</taxon>
        <taxon>Speluncibacteraceae</taxon>
        <taxon>Speluncibacter</taxon>
    </lineage>
</organism>
<keyword evidence="7 9" id="KW-0630">Potassium</keyword>
<feature type="binding site" evidence="9">
    <location>
        <position position="182"/>
    </location>
    <ligand>
        <name>ATP</name>
        <dbReference type="ChEBI" id="CHEBI:30616"/>
    </ligand>
</feature>
<feature type="binding site" evidence="9">
    <location>
        <begin position="217"/>
        <end position="222"/>
    </location>
    <ligand>
        <name>ATP</name>
        <dbReference type="ChEBI" id="CHEBI:30616"/>
    </ligand>
</feature>
<feature type="binding site" evidence="9">
    <location>
        <begin position="40"/>
        <end position="44"/>
    </location>
    <ligand>
        <name>substrate</name>
    </ligand>
</feature>
<feature type="binding site" evidence="9">
    <location>
        <position position="279"/>
    </location>
    <ligand>
        <name>K(+)</name>
        <dbReference type="ChEBI" id="CHEBI:29103"/>
    </ligand>
</feature>
<gene>
    <name evidence="9" type="primary">rbsK</name>
    <name evidence="11" type="ORF">NVS88_13760</name>
</gene>
<proteinExistence type="inferred from homology"/>
<keyword evidence="6 9" id="KW-0460">Magnesium</keyword>
<dbReference type="EMBL" id="JANRHA010000008">
    <property type="protein sequence ID" value="MDG3015622.1"/>
    <property type="molecule type" value="Genomic_DNA"/>
</dbReference>
<comment type="caution">
    <text evidence="9">Lacks conserved residue(s) required for the propagation of feature annotation.</text>
</comment>
<feature type="active site" description="Proton acceptor" evidence="9">
    <location>
        <position position="249"/>
    </location>
</feature>
<dbReference type="InterPro" id="IPR029056">
    <property type="entry name" value="Ribokinase-like"/>
</dbReference>
<sequence>MTGRVLVVGSLNADLVVRTARLPAAGETVTGTDLVTEAGGKSSNQAAAAALLGASVVLVGAVGSDAHGRFLLERTRWAGVATAVESLDGVATGVAVITVDRAGENTIVLSPGANAQLTPAHLPAVVFEGAAVLCLALEVPMETVLAAARRGHESGAAVVLNLSPYAAVPDELLRLTDVLLVNEHEAARFLGWGRVDGDWEAVRRSLSGRGIDRAVVTLGGDGAVVFDAGAVTTVPAVPVEVVDSTGCGDAFTGALAHRLAAGDRLVDAARFAALVGAIAATRAGAQASYPTAVEISEG</sequence>
<dbReference type="GO" id="GO:0019303">
    <property type="term" value="P:D-ribose catabolic process"/>
    <property type="evidence" value="ECO:0007669"/>
    <property type="project" value="UniProtKB-UniRule"/>
</dbReference>
<dbReference type="Gene3D" id="3.40.1190.20">
    <property type="match status" value="1"/>
</dbReference>
<comment type="pathway">
    <text evidence="9">Carbohydrate metabolism; D-ribose degradation; D-ribose 5-phosphate from beta-D-ribopyranose: step 2/2.</text>
</comment>
<keyword evidence="9" id="KW-0963">Cytoplasm</keyword>
<keyword evidence="8 9" id="KW-0119">Carbohydrate metabolism</keyword>
<keyword evidence="1 9" id="KW-0808">Transferase</keyword>
<evidence type="ECO:0000259" key="10">
    <source>
        <dbReference type="Pfam" id="PF00294"/>
    </source>
</evidence>
<feature type="binding site" evidence="9">
    <location>
        <begin position="248"/>
        <end position="249"/>
    </location>
    <ligand>
        <name>ATP</name>
        <dbReference type="ChEBI" id="CHEBI:30616"/>
    </ligand>
</feature>
<evidence type="ECO:0000256" key="4">
    <source>
        <dbReference type="ARBA" id="ARBA00022777"/>
    </source>
</evidence>
<dbReference type="GO" id="GO:0004747">
    <property type="term" value="F:ribokinase activity"/>
    <property type="evidence" value="ECO:0007669"/>
    <property type="project" value="UniProtKB-UniRule"/>
</dbReference>
<evidence type="ECO:0000256" key="6">
    <source>
        <dbReference type="ARBA" id="ARBA00022842"/>
    </source>
</evidence>
<comment type="caution">
    <text evidence="11">The sequence shown here is derived from an EMBL/GenBank/DDBJ whole genome shotgun (WGS) entry which is preliminary data.</text>
</comment>
<keyword evidence="12" id="KW-1185">Reference proteome</keyword>
<dbReference type="GO" id="GO:0046872">
    <property type="term" value="F:metal ion binding"/>
    <property type="evidence" value="ECO:0007669"/>
    <property type="project" value="UniProtKB-KW"/>
</dbReference>